<feature type="compositionally biased region" description="Basic and acidic residues" evidence="1">
    <location>
        <begin position="338"/>
        <end position="347"/>
    </location>
</feature>
<dbReference type="EMBL" id="MN740855">
    <property type="protein sequence ID" value="QHU15323.1"/>
    <property type="molecule type" value="Genomic_DNA"/>
</dbReference>
<feature type="compositionally biased region" description="Polar residues" evidence="1">
    <location>
        <begin position="326"/>
        <end position="335"/>
    </location>
</feature>
<reference evidence="2" key="1">
    <citation type="journal article" date="2020" name="Nature">
        <title>Giant virus diversity and host interactions through global metagenomics.</title>
        <authorList>
            <person name="Schulz F."/>
            <person name="Roux S."/>
            <person name="Paez-Espino D."/>
            <person name="Jungbluth S."/>
            <person name="Walsh D.A."/>
            <person name="Denef V.J."/>
            <person name="McMahon K.D."/>
            <person name="Konstantinidis K.T."/>
            <person name="Eloe-Fadrosh E.A."/>
            <person name="Kyrpides N.C."/>
            <person name="Woyke T."/>
        </authorList>
    </citation>
    <scope>NUCLEOTIDE SEQUENCE</scope>
    <source>
        <strain evidence="2">GVMAG-S-1103017-68</strain>
    </source>
</reference>
<name>A0A6C0KD50_9ZZZZ</name>
<accession>A0A6C0KD50</accession>
<evidence type="ECO:0000313" key="2">
    <source>
        <dbReference type="EMBL" id="QHU15323.1"/>
    </source>
</evidence>
<organism evidence="2">
    <name type="scientific">viral metagenome</name>
    <dbReference type="NCBI Taxonomy" id="1070528"/>
    <lineage>
        <taxon>unclassified sequences</taxon>
        <taxon>metagenomes</taxon>
        <taxon>organismal metagenomes</taxon>
    </lineage>
</organism>
<sequence>MITSLVVTALLLLVLFVAGKVSTLQAGRKMRERTKQIATACHQDASKDTVCVILHLENEADLPYLAAACFENSECPQRVFLAASVSEHTGVHAKNLLRGRLEAAGQPGVLSGNLRLTVAYTRTDRVQQAFDDCYRNESVLLVVQGRAVFQPDFDSKLLGVLRQHPGCVFTQFPPQAAHQTAGYPCVRLSAHGANAAVQVQHFRRKTMHPVPVALPSHQVMACTRDLVASLDLLVWAGSSVCEEAARFAASGIPVLSVSEPLVLLPTTDAFSGKGFVLSCPKPLCSAGDGIARGLLQVGLSADVTEMEAVLKMGSLRRYNDLVHTMQRQLASTEPQASDEARQPPSRE</sequence>
<protein>
    <submittedName>
        <fullName evidence="2">Uncharacterized protein</fullName>
    </submittedName>
</protein>
<dbReference type="AlphaFoldDB" id="A0A6C0KD50"/>
<feature type="region of interest" description="Disordered" evidence="1">
    <location>
        <begin position="326"/>
        <end position="347"/>
    </location>
</feature>
<proteinExistence type="predicted"/>
<evidence type="ECO:0000256" key="1">
    <source>
        <dbReference type="SAM" id="MobiDB-lite"/>
    </source>
</evidence>